<accession>A0A444UC30</accession>
<dbReference type="InterPro" id="IPR008906">
    <property type="entry name" value="HATC_C_dom"/>
</dbReference>
<dbReference type="PANTHER" id="PTHR46289">
    <property type="entry name" value="52 KDA REPRESSOR OF THE INHIBITOR OF THE PROTEIN KINASE-LIKE PROTEIN-RELATED"/>
    <property type="match status" value="1"/>
</dbReference>
<keyword evidence="2" id="KW-0808">Transferase</keyword>
<dbReference type="InterPro" id="IPR012337">
    <property type="entry name" value="RNaseH-like_sf"/>
</dbReference>
<dbReference type="Pfam" id="PF05699">
    <property type="entry name" value="Dimer_Tnp_hAT"/>
    <property type="match status" value="1"/>
</dbReference>
<organism evidence="2 3">
    <name type="scientific">Acipenser ruthenus</name>
    <name type="common">Sterlet sturgeon</name>
    <dbReference type="NCBI Taxonomy" id="7906"/>
    <lineage>
        <taxon>Eukaryota</taxon>
        <taxon>Metazoa</taxon>
        <taxon>Chordata</taxon>
        <taxon>Craniata</taxon>
        <taxon>Vertebrata</taxon>
        <taxon>Euteleostomi</taxon>
        <taxon>Actinopterygii</taxon>
        <taxon>Chondrostei</taxon>
        <taxon>Acipenseriformes</taxon>
        <taxon>Acipenseridae</taxon>
        <taxon>Acipenser</taxon>
    </lineage>
</organism>
<proteinExistence type="predicted"/>
<keyword evidence="3" id="KW-1185">Reference proteome</keyword>
<evidence type="ECO:0000313" key="2">
    <source>
        <dbReference type="EMBL" id="RXM32747.1"/>
    </source>
</evidence>
<dbReference type="SUPFAM" id="SSF53098">
    <property type="entry name" value="Ribonuclease H-like"/>
    <property type="match status" value="1"/>
</dbReference>
<sequence length="64" mass="7233">MFYPNIHCLLKITATIPVTTASAERSFRCLRRLKSYLRSTMGQDRLSGLAMLNLSATVRKLKTS</sequence>
<keyword evidence="2" id="KW-0418">Kinase</keyword>
<comment type="caution">
    <text evidence="2">The sequence shown here is derived from an EMBL/GenBank/DDBJ whole genome shotgun (WGS) entry which is preliminary data.</text>
</comment>
<dbReference type="Proteomes" id="UP000289886">
    <property type="component" value="Unassembled WGS sequence"/>
</dbReference>
<evidence type="ECO:0000313" key="3">
    <source>
        <dbReference type="Proteomes" id="UP000289886"/>
    </source>
</evidence>
<dbReference type="PANTHER" id="PTHR46289:SF14">
    <property type="entry name" value="DUF4371 DOMAIN-CONTAINING PROTEIN"/>
    <property type="match status" value="1"/>
</dbReference>
<dbReference type="EMBL" id="SCEB01214856">
    <property type="protein sequence ID" value="RXM32747.1"/>
    <property type="molecule type" value="Genomic_DNA"/>
</dbReference>
<dbReference type="GO" id="GO:0016301">
    <property type="term" value="F:kinase activity"/>
    <property type="evidence" value="ECO:0007669"/>
    <property type="project" value="UniProtKB-KW"/>
</dbReference>
<name>A0A444UC30_ACIRT</name>
<protein>
    <submittedName>
        <fullName evidence="2">52 kDa repressor of the inhibitor of the protein kinase</fullName>
    </submittedName>
</protein>
<evidence type="ECO:0000259" key="1">
    <source>
        <dbReference type="Pfam" id="PF05699"/>
    </source>
</evidence>
<dbReference type="InterPro" id="IPR052958">
    <property type="entry name" value="IFN-induced_PKR_regulator"/>
</dbReference>
<feature type="domain" description="HAT C-terminal dimerisation" evidence="1">
    <location>
        <begin position="2"/>
        <end position="54"/>
    </location>
</feature>
<reference evidence="2 3" key="1">
    <citation type="submission" date="2019-01" db="EMBL/GenBank/DDBJ databases">
        <title>Draft Genome and Complete Hox-Cluster Characterization of the Sterlet Sturgeon (Acipenser ruthenus).</title>
        <authorList>
            <person name="Wei Q."/>
        </authorList>
    </citation>
    <scope>NUCLEOTIDE SEQUENCE [LARGE SCALE GENOMIC DNA]</scope>
    <source>
        <strain evidence="2">WHYD16114868_AA</strain>
        <tissue evidence="2">Blood</tissue>
    </source>
</reference>
<dbReference type="AlphaFoldDB" id="A0A444UC30"/>
<gene>
    <name evidence="2" type="ORF">EOD39_5988</name>
</gene>
<dbReference type="GO" id="GO:0046983">
    <property type="term" value="F:protein dimerization activity"/>
    <property type="evidence" value="ECO:0007669"/>
    <property type="project" value="InterPro"/>
</dbReference>